<name>A0A6J4H1D1_9PROT</name>
<gene>
    <name evidence="2" type="ORF">AVDCRST_MAG04-93</name>
</gene>
<feature type="compositionally biased region" description="Low complexity" evidence="1">
    <location>
        <begin position="77"/>
        <end position="100"/>
    </location>
</feature>
<evidence type="ECO:0000256" key="1">
    <source>
        <dbReference type="SAM" id="MobiDB-lite"/>
    </source>
</evidence>
<dbReference type="EMBL" id="CADCTL010000003">
    <property type="protein sequence ID" value="CAA9210480.1"/>
    <property type="molecule type" value="Genomic_DNA"/>
</dbReference>
<organism evidence="2">
    <name type="scientific">uncultured Acetobacteraceae bacterium</name>
    <dbReference type="NCBI Taxonomy" id="169975"/>
    <lineage>
        <taxon>Bacteria</taxon>
        <taxon>Pseudomonadati</taxon>
        <taxon>Pseudomonadota</taxon>
        <taxon>Alphaproteobacteria</taxon>
        <taxon>Acetobacterales</taxon>
        <taxon>Acetobacteraceae</taxon>
        <taxon>environmental samples</taxon>
    </lineage>
</organism>
<accession>A0A6J4H1D1</accession>
<sequence length="108" mass="11248">MVDPTHPLFGRRFRLIGPADPGRPATRARVAHGSGCFLTLARSATNLEPQPDRPCAPPKLSVEALRDLLTVAGEAVAPCRSSPARSGAASRRGSAGRSPATSPRPSGR</sequence>
<protein>
    <submittedName>
        <fullName evidence="2">Uncharacterized protein</fullName>
    </submittedName>
</protein>
<dbReference type="AlphaFoldDB" id="A0A6J4H1D1"/>
<reference evidence="2" key="1">
    <citation type="submission" date="2020-02" db="EMBL/GenBank/DDBJ databases">
        <authorList>
            <person name="Meier V. D."/>
        </authorList>
    </citation>
    <scope>NUCLEOTIDE SEQUENCE</scope>
    <source>
        <strain evidence="2">AVDCRST_MAG04</strain>
    </source>
</reference>
<evidence type="ECO:0000313" key="2">
    <source>
        <dbReference type="EMBL" id="CAA9210480.1"/>
    </source>
</evidence>
<proteinExistence type="predicted"/>
<feature type="region of interest" description="Disordered" evidence="1">
    <location>
        <begin position="76"/>
        <end position="108"/>
    </location>
</feature>